<dbReference type="InterPro" id="IPR017972">
    <property type="entry name" value="Cyt_P450_CS"/>
</dbReference>
<evidence type="ECO:0000256" key="3">
    <source>
        <dbReference type="ARBA" id="ARBA00022617"/>
    </source>
</evidence>
<evidence type="ECO:0000256" key="7">
    <source>
        <dbReference type="ARBA" id="ARBA00023033"/>
    </source>
</evidence>
<evidence type="ECO:0000313" key="11">
    <source>
        <dbReference type="RefSeq" id="XP_035665443.1"/>
    </source>
</evidence>
<organism evidence="10 11">
    <name type="scientific">Branchiostoma floridae</name>
    <name type="common">Florida lancelet</name>
    <name type="synonym">Amphioxus</name>
    <dbReference type="NCBI Taxonomy" id="7739"/>
    <lineage>
        <taxon>Eukaryota</taxon>
        <taxon>Metazoa</taxon>
        <taxon>Chordata</taxon>
        <taxon>Cephalochordata</taxon>
        <taxon>Leptocardii</taxon>
        <taxon>Amphioxiformes</taxon>
        <taxon>Branchiostomatidae</taxon>
        <taxon>Branchiostoma</taxon>
    </lineage>
</organism>
<evidence type="ECO:0000256" key="1">
    <source>
        <dbReference type="ARBA" id="ARBA00001971"/>
    </source>
</evidence>
<dbReference type="GO" id="GO:0004497">
    <property type="term" value="F:monooxygenase activity"/>
    <property type="evidence" value="ECO:0007669"/>
    <property type="project" value="UniProtKB-KW"/>
</dbReference>
<dbReference type="CDD" id="cd11054">
    <property type="entry name" value="CYP24A1-like"/>
    <property type="match status" value="1"/>
</dbReference>
<name>A0A9J7KLN9_BRAFL</name>
<sequence length="531" mass="60584">MSLRLAKCVSSPVYSVSGQPSLGLLSSRWKSTASGQVAHDEGQEGATAKPFEAIPGPKGLPLVGTALHAAMGGWMDKFHLHMQNRWRQYGSIYKEIIGPQEIVCMFDPEDVAAVLRAEGRYPRRHSVDSFYLAREIMGHKLGVLLENDEKWQQYRTVMNKKLLRPQQAAAFTPMMDEAASNFMSYLRRKRDQGGMVTDLQAHLFRWAMECKYQIQCICIYIAAGCTAMFNQHLGLLSEDPPQLAKDFISCSMAILDTTNTMMTIPPKVHKALNTNAWKEHLEGWQTSFRVTKQLIEEIMERELKKENEEDEEISDLVSYLLSVKLRPEEVLANIVDVLGGAVDTTSNTMAFTMHTLARHPDIQEKLHDEVMRVAPDRQAPVTQEQVQKMPYLRGVIKEILRLYPVAYIFSRVLNHDAVVHGYKIPAGTNLVVCPYVMGRDPKSYDNPEEFRPERWYRENRESVKAFSWLPFGFGARGCVGRRIAETEMHLVLIRICQNFVLEQKKDEELVGRIRLVLIPDKSVDLKLTDRN</sequence>
<evidence type="ECO:0000256" key="4">
    <source>
        <dbReference type="ARBA" id="ARBA00022723"/>
    </source>
</evidence>
<dbReference type="OrthoDB" id="3945418at2759"/>
<reference evidence="11" key="1">
    <citation type="submission" date="2025-08" db="UniProtKB">
        <authorList>
            <consortium name="RefSeq"/>
        </authorList>
    </citation>
    <scope>IDENTIFICATION</scope>
    <source>
        <strain evidence="11">S238N-H82</strain>
        <tissue evidence="11">Testes</tissue>
    </source>
</reference>
<comment type="cofactor">
    <cofactor evidence="1 8">
        <name>heme</name>
        <dbReference type="ChEBI" id="CHEBI:30413"/>
    </cofactor>
</comment>
<keyword evidence="5 9" id="KW-0560">Oxidoreductase</keyword>
<comment type="similarity">
    <text evidence="2 9">Belongs to the cytochrome P450 family.</text>
</comment>
<dbReference type="RefSeq" id="XP_035665443.1">
    <property type="nucleotide sequence ID" value="XM_035809550.1"/>
</dbReference>
<keyword evidence="4 8" id="KW-0479">Metal-binding</keyword>
<dbReference type="PANTHER" id="PTHR24279">
    <property type="entry name" value="CYTOCHROME P450"/>
    <property type="match status" value="1"/>
</dbReference>
<dbReference type="PRINTS" id="PR00463">
    <property type="entry name" value="EP450I"/>
</dbReference>
<evidence type="ECO:0000256" key="6">
    <source>
        <dbReference type="ARBA" id="ARBA00023004"/>
    </source>
</evidence>
<dbReference type="GeneID" id="118408695"/>
<dbReference type="InterPro" id="IPR050479">
    <property type="entry name" value="CYP11_CYP27_families"/>
</dbReference>
<evidence type="ECO:0000256" key="2">
    <source>
        <dbReference type="ARBA" id="ARBA00010617"/>
    </source>
</evidence>
<evidence type="ECO:0000313" key="10">
    <source>
        <dbReference type="Proteomes" id="UP000001554"/>
    </source>
</evidence>
<gene>
    <name evidence="11" type="primary">LOC118408695</name>
</gene>
<dbReference type="GO" id="GO:0005506">
    <property type="term" value="F:iron ion binding"/>
    <property type="evidence" value="ECO:0007669"/>
    <property type="project" value="InterPro"/>
</dbReference>
<evidence type="ECO:0000256" key="9">
    <source>
        <dbReference type="RuleBase" id="RU000461"/>
    </source>
</evidence>
<dbReference type="GO" id="GO:0005739">
    <property type="term" value="C:mitochondrion"/>
    <property type="evidence" value="ECO:0000318"/>
    <property type="project" value="GO_Central"/>
</dbReference>
<dbReference type="Pfam" id="PF00067">
    <property type="entry name" value="p450"/>
    <property type="match status" value="1"/>
</dbReference>
<dbReference type="PANTHER" id="PTHR24279:SF120">
    <property type="entry name" value="CYTOCHROME P450"/>
    <property type="match status" value="1"/>
</dbReference>
<dbReference type="SUPFAM" id="SSF48264">
    <property type="entry name" value="Cytochrome P450"/>
    <property type="match status" value="1"/>
</dbReference>
<protein>
    <submittedName>
        <fullName evidence="11">Cholesterol side-chain cleavage enzyme, mitochondrial-like</fullName>
    </submittedName>
</protein>
<dbReference type="KEGG" id="bfo:118408695"/>
<dbReference type="FunFam" id="1.10.630.10:FF:000006">
    <property type="entry name" value="Cytochrome P450 302a1, mitochondrial"/>
    <property type="match status" value="1"/>
</dbReference>
<accession>A0A9J7KLN9</accession>
<dbReference type="Proteomes" id="UP000001554">
    <property type="component" value="Unplaced"/>
</dbReference>
<keyword evidence="7 9" id="KW-0503">Monooxygenase</keyword>
<dbReference type="OMA" id="RWAMECK"/>
<dbReference type="GO" id="GO:0016705">
    <property type="term" value="F:oxidoreductase activity, acting on paired donors, with incorporation or reduction of molecular oxygen"/>
    <property type="evidence" value="ECO:0007669"/>
    <property type="project" value="InterPro"/>
</dbReference>
<evidence type="ECO:0000256" key="8">
    <source>
        <dbReference type="PIRSR" id="PIRSR602401-1"/>
    </source>
</evidence>
<dbReference type="PRINTS" id="PR00385">
    <property type="entry name" value="P450"/>
</dbReference>
<proteinExistence type="inferred from homology"/>
<dbReference type="InterPro" id="IPR001128">
    <property type="entry name" value="Cyt_P450"/>
</dbReference>
<keyword evidence="6 8" id="KW-0408">Iron</keyword>
<dbReference type="Gene3D" id="1.10.630.10">
    <property type="entry name" value="Cytochrome P450"/>
    <property type="match status" value="1"/>
</dbReference>
<dbReference type="AlphaFoldDB" id="A0A9J7KLN9"/>
<dbReference type="InterPro" id="IPR002401">
    <property type="entry name" value="Cyt_P450_E_grp-I"/>
</dbReference>
<dbReference type="PROSITE" id="PS00086">
    <property type="entry name" value="CYTOCHROME_P450"/>
    <property type="match status" value="1"/>
</dbReference>
<dbReference type="GO" id="GO:0042359">
    <property type="term" value="P:vitamin D metabolic process"/>
    <property type="evidence" value="ECO:0007669"/>
    <property type="project" value="UniProtKB-ARBA"/>
</dbReference>
<dbReference type="InterPro" id="IPR036396">
    <property type="entry name" value="Cyt_P450_sf"/>
</dbReference>
<feature type="binding site" description="axial binding residue" evidence="8">
    <location>
        <position position="478"/>
    </location>
    <ligand>
        <name>heme</name>
        <dbReference type="ChEBI" id="CHEBI:30413"/>
    </ligand>
    <ligandPart>
        <name>Fe</name>
        <dbReference type="ChEBI" id="CHEBI:18248"/>
    </ligandPart>
</feature>
<dbReference type="GO" id="GO:0020037">
    <property type="term" value="F:heme binding"/>
    <property type="evidence" value="ECO:0007669"/>
    <property type="project" value="InterPro"/>
</dbReference>
<keyword evidence="10" id="KW-1185">Reference proteome</keyword>
<keyword evidence="3 8" id="KW-0349">Heme</keyword>
<evidence type="ECO:0000256" key="5">
    <source>
        <dbReference type="ARBA" id="ARBA00023002"/>
    </source>
</evidence>